<dbReference type="AlphaFoldDB" id="A0A7W6DGE4"/>
<dbReference type="Proteomes" id="UP000574761">
    <property type="component" value="Unassembled WGS sequence"/>
</dbReference>
<organism evidence="1 2">
    <name type="scientific">Mycoplana azooxidifex</name>
    <dbReference type="NCBI Taxonomy" id="1636188"/>
    <lineage>
        <taxon>Bacteria</taxon>
        <taxon>Pseudomonadati</taxon>
        <taxon>Pseudomonadota</taxon>
        <taxon>Alphaproteobacteria</taxon>
        <taxon>Hyphomicrobiales</taxon>
        <taxon>Rhizobiaceae</taxon>
        <taxon>Mycoplana</taxon>
    </lineage>
</organism>
<accession>A0A7W6DGE4</accession>
<comment type="caution">
    <text evidence="1">The sequence shown here is derived from an EMBL/GenBank/DDBJ whole genome shotgun (WGS) entry which is preliminary data.</text>
</comment>
<dbReference type="EMBL" id="JACIEE010000015">
    <property type="protein sequence ID" value="MBB3980142.1"/>
    <property type="molecule type" value="Genomic_DNA"/>
</dbReference>
<evidence type="ECO:0000313" key="2">
    <source>
        <dbReference type="Proteomes" id="UP000574761"/>
    </source>
</evidence>
<proteinExistence type="predicted"/>
<gene>
    <name evidence="1" type="ORF">GGQ64_005389</name>
</gene>
<evidence type="ECO:0000313" key="1">
    <source>
        <dbReference type="EMBL" id="MBB3980142.1"/>
    </source>
</evidence>
<reference evidence="1 2" key="1">
    <citation type="submission" date="2020-08" db="EMBL/GenBank/DDBJ databases">
        <title>Genomic Encyclopedia of Type Strains, Phase IV (KMG-IV): sequencing the most valuable type-strain genomes for metagenomic binning, comparative biology and taxonomic classification.</title>
        <authorList>
            <person name="Goeker M."/>
        </authorList>
    </citation>
    <scope>NUCLEOTIDE SEQUENCE [LARGE SCALE GENOMIC DNA]</scope>
    <source>
        <strain evidence="1 2">DSM 100211</strain>
    </source>
</reference>
<protein>
    <submittedName>
        <fullName evidence="1">Uncharacterized protein</fullName>
    </submittedName>
</protein>
<keyword evidence="2" id="KW-1185">Reference proteome</keyword>
<sequence>MALDYIVARKSTSKKPGKRDTFNYYFRLYVPPEKMGIEEVRGRTEIWESELAPERPGHAPPLS</sequence>
<name>A0A7W6DGE4_9HYPH</name>